<comment type="caution">
    <text evidence="2">The sequence shown here is derived from an EMBL/GenBank/DDBJ whole genome shotgun (WGS) entry which is preliminary data.</text>
</comment>
<keyword evidence="2" id="KW-0489">Methyltransferase</keyword>
<dbReference type="CDD" id="cd02440">
    <property type="entry name" value="AdoMet_MTases"/>
    <property type="match status" value="1"/>
</dbReference>
<dbReference type="Gene3D" id="3.40.50.150">
    <property type="entry name" value="Vaccinia Virus protein VP39"/>
    <property type="match status" value="1"/>
</dbReference>
<dbReference type="Proteomes" id="UP000004521">
    <property type="component" value="Chromosome I"/>
</dbReference>
<dbReference type="InterPro" id="IPR029063">
    <property type="entry name" value="SAM-dependent_MTases_sf"/>
</dbReference>
<evidence type="ECO:0000259" key="1">
    <source>
        <dbReference type="Pfam" id="PF13847"/>
    </source>
</evidence>
<name>A0AAV3EXX0_ALIFS</name>
<dbReference type="RefSeq" id="WP_005417122.1">
    <property type="nucleotide sequence ID" value="NZ_CM001400.1"/>
</dbReference>
<protein>
    <submittedName>
        <fullName evidence="2">Methyltransferase type 12</fullName>
    </submittedName>
</protein>
<evidence type="ECO:0000313" key="3">
    <source>
        <dbReference type="Proteomes" id="UP000004521"/>
    </source>
</evidence>
<feature type="domain" description="Methyltransferase" evidence="1">
    <location>
        <begin position="51"/>
        <end position="145"/>
    </location>
</feature>
<dbReference type="InterPro" id="IPR025714">
    <property type="entry name" value="Methyltranfer_dom"/>
</dbReference>
<accession>A0AAV3EXX0</accession>
<keyword evidence="2" id="KW-0808">Transferase</keyword>
<organism evidence="2 3">
    <name type="scientific">Aliivibrio fischeri SR5</name>
    <dbReference type="NCBI Taxonomy" id="1088719"/>
    <lineage>
        <taxon>Bacteria</taxon>
        <taxon>Pseudomonadati</taxon>
        <taxon>Pseudomonadota</taxon>
        <taxon>Gammaproteobacteria</taxon>
        <taxon>Vibrionales</taxon>
        <taxon>Vibrionaceae</taxon>
        <taxon>Aliivibrio</taxon>
    </lineage>
</organism>
<dbReference type="AlphaFoldDB" id="A0AAV3EXX0"/>
<gene>
    <name evidence="2" type="ORF">VFSR5_0168</name>
</gene>
<dbReference type="SUPFAM" id="SSF53335">
    <property type="entry name" value="S-adenosyl-L-methionine-dependent methyltransferases"/>
    <property type="match status" value="1"/>
</dbReference>
<reference evidence="2 3" key="1">
    <citation type="journal article" date="2012" name="J. Bacteriol.">
        <title>Draft Genome Sequence of Vibrio fischeri SR5, a Strain Isolated from the Light Organ of the Mediterranean Squid Sepiola robusta.</title>
        <authorList>
            <person name="Gyllborg M.C."/>
            <person name="Sahl J.W."/>
            <person name="Cronin D.C.III."/>
            <person name="Rasko D.A."/>
            <person name="Mandel M.J."/>
        </authorList>
    </citation>
    <scope>NUCLEOTIDE SEQUENCE [LARGE SCALE GENOMIC DNA]</scope>
    <source>
        <strain evidence="2 3">SR5</strain>
    </source>
</reference>
<dbReference type="Pfam" id="PF13847">
    <property type="entry name" value="Methyltransf_31"/>
    <property type="match status" value="1"/>
</dbReference>
<proteinExistence type="predicted"/>
<dbReference type="GO" id="GO:0008168">
    <property type="term" value="F:methyltransferase activity"/>
    <property type="evidence" value="ECO:0007669"/>
    <property type="project" value="UniProtKB-KW"/>
</dbReference>
<dbReference type="EMBL" id="AHIH01000001">
    <property type="protein sequence ID" value="EHN71544.1"/>
    <property type="molecule type" value="Genomic_DNA"/>
</dbReference>
<dbReference type="GO" id="GO:0032259">
    <property type="term" value="P:methylation"/>
    <property type="evidence" value="ECO:0007669"/>
    <property type="project" value="UniProtKB-KW"/>
</dbReference>
<evidence type="ECO:0000313" key="2">
    <source>
        <dbReference type="EMBL" id="EHN71544.1"/>
    </source>
</evidence>
<sequence length="241" mass="27883">MPMFSTENKKIISDRYTNRYLKYGYDPKTLGWDKGKQISRYFTLLSGFNLEGKKILDIGCGFGDGIKVIKHFTSNFEYLGIDIVDCLIDEAKSRYTDDNIKFISGDFLAIDDINDYDIVIGSGIFNFKLLEQDNYDFISNVLNKSYSICNDGIAFDFLSNKVSYELENTFHSDPSVILSKYYELTNNIELINSVMPFEFSVIASKKDKFEREDTLFESYKQSKEFQICLDIEKESRRLGLS</sequence>